<feature type="transmembrane region" description="Helical" evidence="2">
    <location>
        <begin position="145"/>
        <end position="165"/>
    </location>
</feature>
<protein>
    <recommendedName>
        <fullName evidence="4">Ig-like domain-containing protein</fullName>
    </recommendedName>
</protein>
<dbReference type="PROSITE" id="PS50835">
    <property type="entry name" value="IG_LIKE"/>
    <property type="match status" value="1"/>
</dbReference>
<evidence type="ECO:0000313" key="5">
    <source>
        <dbReference type="EMBL" id="PFX28890.1"/>
    </source>
</evidence>
<feature type="chain" id="PRO_5012812361" description="Ig-like domain-containing protein" evidence="3">
    <location>
        <begin position="25"/>
        <end position="541"/>
    </location>
</feature>
<feature type="signal peptide" evidence="3">
    <location>
        <begin position="1"/>
        <end position="24"/>
    </location>
</feature>
<keyword evidence="2" id="KW-0812">Transmembrane</keyword>
<gene>
    <name evidence="5" type="ORF">AWC38_SpisGene6378</name>
</gene>
<evidence type="ECO:0000256" key="2">
    <source>
        <dbReference type="SAM" id="Phobius"/>
    </source>
</evidence>
<comment type="caution">
    <text evidence="5">The sequence shown here is derived from an EMBL/GenBank/DDBJ whole genome shotgun (WGS) entry which is preliminary data.</text>
</comment>
<dbReference type="InterPro" id="IPR036179">
    <property type="entry name" value="Ig-like_dom_sf"/>
</dbReference>
<organism evidence="5 6">
    <name type="scientific">Stylophora pistillata</name>
    <name type="common">Smooth cauliflower coral</name>
    <dbReference type="NCBI Taxonomy" id="50429"/>
    <lineage>
        <taxon>Eukaryota</taxon>
        <taxon>Metazoa</taxon>
        <taxon>Cnidaria</taxon>
        <taxon>Anthozoa</taxon>
        <taxon>Hexacorallia</taxon>
        <taxon>Scleractinia</taxon>
        <taxon>Astrocoeniina</taxon>
        <taxon>Pocilloporidae</taxon>
        <taxon>Stylophora</taxon>
    </lineage>
</organism>
<evidence type="ECO:0000256" key="3">
    <source>
        <dbReference type="SAM" id="SignalP"/>
    </source>
</evidence>
<dbReference type="OrthoDB" id="5970804at2759"/>
<keyword evidence="2" id="KW-1133">Transmembrane helix</keyword>
<feature type="region of interest" description="Disordered" evidence="1">
    <location>
        <begin position="506"/>
        <end position="541"/>
    </location>
</feature>
<name>A0A2B4SJ35_STYPI</name>
<dbReference type="InterPro" id="IPR013783">
    <property type="entry name" value="Ig-like_fold"/>
</dbReference>
<keyword evidence="3" id="KW-0732">Signal</keyword>
<feature type="region of interest" description="Disordered" evidence="1">
    <location>
        <begin position="442"/>
        <end position="478"/>
    </location>
</feature>
<sequence>MAAGRVFDARVLSCLWIIAVYLAAANERLSLDTNLTRKEIITILGRKVNLGCYVTKNYPESSQTQASSLVSYVWLKENTIKARINNSSARGHVLVVDPKDDSDFGTYWCNVTNGVSRTQCSIKLKQGWTKTEIVPLTTGCVNISLLMPVLAVAVLSLLLVIHLLIKKKNTKKALPETSEQEYERHKKTSVAHPHAEQRMETRRLSRDLLYNSVRDGSNNKESKQEVVSVEMHVGGELHSTPNGRLGSVSNLKRERQRGFYNKSVRNVPIVSGEGETTPKGIGFYNANFKNESMDSGLENSRTVSPNTSFDETSLADESTLKGYFNKTFKNNTMEEDGADDVFTKKSEELTAADKSKSGKAMGFYNKTFHSDSMDLTDDANDGTLVSVASSSAVGEAGDKTAQPKALTDIFPKQEEEMTVADKSKSGKAMGFFNKTFHSDSIDVSDGDEDGFPAAESGNPADSKTKDEKVDTSISNDVPDILTVAEKSKSGKAMGFFNKTFHESVDIPDDVADGAGVSESGNSAKSESKEEETHASEEDTYF</sequence>
<dbReference type="Gene3D" id="2.60.40.10">
    <property type="entry name" value="Immunoglobulins"/>
    <property type="match status" value="1"/>
</dbReference>
<evidence type="ECO:0000313" key="6">
    <source>
        <dbReference type="Proteomes" id="UP000225706"/>
    </source>
</evidence>
<feature type="compositionally biased region" description="Basic and acidic residues" evidence="1">
    <location>
        <begin position="525"/>
        <end position="541"/>
    </location>
</feature>
<feature type="compositionally biased region" description="Basic and acidic residues" evidence="1">
    <location>
        <begin position="193"/>
        <end position="202"/>
    </location>
</feature>
<proteinExistence type="predicted"/>
<keyword evidence="6" id="KW-1185">Reference proteome</keyword>
<feature type="domain" description="Ig-like" evidence="4">
    <location>
        <begin position="45"/>
        <end position="125"/>
    </location>
</feature>
<reference evidence="6" key="1">
    <citation type="journal article" date="2017" name="bioRxiv">
        <title>Comparative analysis of the genomes of Stylophora pistillata and Acropora digitifera provides evidence for extensive differences between species of corals.</title>
        <authorList>
            <person name="Voolstra C.R."/>
            <person name="Li Y."/>
            <person name="Liew Y.J."/>
            <person name="Baumgarten S."/>
            <person name="Zoccola D."/>
            <person name="Flot J.-F."/>
            <person name="Tambutte S."/>
            <person name="Allemand D."/>
            <person name="Aranda M."/>
        </authorList>
    </citation>
    <scope>NUCLEOTIDE SEQUENCE [LARGE SCALE GENOMIC DNA]</scope>
</reference>
<dbReference type="EMBL" id="LSMT01000075">
    <property type="protein sequence ID" value="PFX28890.1"/>
    <property type="molecule type" value="Genomic_DNA"/>
</dbReference>
<dbReference type="SUPFAM" id="SSF48726">
    <property type="entry name" value="Immunoglobulin"/>
    <property type="match status" value="1"/>
</dbReference>
<dbReference type="AlphaFoldDB" id="A0A2B4SJ35"/>
<keyword evidence="2" id="KW-0472">Membrane</keyword>
<dbReference type="InterPro" id="IPR007110">
    <property type="entry name" value="Ig-like_dom"/>
</dbReference>
<evidence type="ECO:0000259" key="4">
    <source>
        <dbReference type="PROSITE" id="PS50835"/>
    </source>
</evidence>
<feature type="region of interest" description="Disordered" evidence="1">
    <location>
        <begin position="172"/>
        <end position="202"/>
    </location>
</feature>
<dbReference type="Proteomes" id="UP000225706">
    <property type="component" value="Unassembled WGS sequence"/>
</dbReference>
<accession>A0A2B4SJ35</accession>
<evidence type="ECO:0000256" key="1">
    <source>
        <dbReference type="SAM" id="MobiDB-lite"/>
    </source>
</evidence>